<reference evidence="11" key="1">
    <citation type="submission" date="2020-09" db="EMBL/GenBank/DDBJ databases">
        <title>Desulfogranum mesoprofundum gen. nov., sp. nov., a novel mesophilic, sulfate-reducing chemolithoautotroph isolated from a deep-sea hydrothermal vent chimney in the Suiyo Seamount.</title>
        <authorList>
            <person name="Hashimoto Y."/>
            <person name="Nakagawa S."/>
        </authorList>
    </citation>
    <scope>NUCLEOTIDE SEQUENCE</scope>
    <source>
        <strain evidence="11">KT2</strain>
    </source>
</reference>
<keyword evidence="5 9" id="KW-0812">Transmembrane</keyword>
<dbReference type="GO" id="GO:0015740">
    <property type="term" value="P:C4-dicarboxylate transport"/>
    <property type="evidence" value="ECO:0007669"/>
    <property type="project" value="TreeGrafter"/>
</dbReference>
<dbReference type="RefSeq" id="WP_228853981.1">
    <property type="nucleotide sequence ID" value="NZ_AP024086.1"/>
</dbReference>
<sequence length="169" mass="19640">MLKKIFRQVDRVFLFFEEWSLFVAVCVALLAAMANVVLRKTTSDFNIYWSDEIVRKVIFFTTYIGCVAAVRSREMICIDALPQMAPGLKKPLALFSQFTVLIFSGAMVYLGWQMTVMMFEDEYAKTATLQIPEFYFYAILPLMGCMMFIRTLITIRETWINKRDITGEN</sequence>
<feature type="transmembrane region" description="Helical" evidence="9">
    <location>
        <begin position="12"/>
        <end position="33"/>
    </location>
</feature>
<dbReference type="GO" id="GO:0022857">
    <property type="term" value="F:transmembrane transporter activity"/>
    <property type="evidence" value="ECO:0007669"/>
    <property type="project" value="TreeGrafter"/>
</dbReference>
<evidence type="ECO:0000256" key="9">
    <source>
        <dbReference type="SAM" id="Phobius"/>
    </source>
</evidence>
<comment type="subcellular location">
    <subcellularLocation>
        <location evidence="1">Cell inner membrane</location>
        <topology evidence="1">Multi-pass membrane protein</topology>
    </subcellularLocation>
</comment>
<keyword evidence="12" id="KW-1185">Reference proteome</keyword>
<comment type="similarity">
    <text evidence="8">Belongs to the TRAP transporter small permease family.</text>
</comment>
<dbReference type="Proteomes" id="UP000826725">
    <property type="component" value="Chromosome"/>
</dbReference>
<accession>A0A8D5FIT8</accession>
<dbReference type="EMBL" id="AP024086">
    <property type="protein sequence ID" value="BCL61540.1"/>
    <property type="molecule type" value="Genomic_DNA"/>
</dbReference>
<name>A0A8D5FIT8_9BACT</name>
<evidence type="ECO:0000256" key="2">
    <source>
        <dbReference type="ARBA" id="ARBA00022448"/>
    </source>
</evidence>
<feature type="transmembrane region" description="Helical" evidence="9">
    <location>
        <begin position="92"/>
        <end position="114"/>
    </location>
</feature>
<feature type="domain" description="Tripartite ATP-independent periplasmic transporters DctQ component" evidence="10">
    <location>
        <begin position="30"/>
        <end position="159"/>
    </location>
</feature>
<evidence type="ECO:0000313" key="12">
    <source>
        <dbReference type="Proteomes" id="UP000826725"/>
    </source>
</evidence>
<dbReference type="KEGG" id="dbk:DGMP_22330"/>
<evidence type="ECO:0000256" key="8">
    <source>
        <dbReference type="ARBA" id="ARBA00038436"/>
    </source>
</evidence>
<evidence type="ECO:0000256" key="4">
    <source>
        <dbReference type="ARBA" id="ARBA00022519"/>
    </source>
</evidence>
<evidence type="ECO:0000256" key="1">
    <source>
        <dbReference type="ARBA" id="ARBA00004429"/>
    </source>
</evidence>
<evidence type="ECO:0000259" key="10">
    <source>
        <dbReference type="Pfam" id="PF04290"/>
    </source>
</evidence>
<evidence type="ECO:0000256" key="5">
    <source>
        <dbReference type="ARBA" id="ARBA00022692"/>
    </source>
</evidence>
<keyword evidence="4" id="KW-0997">Cell inner membrane</keyword>
<evidence type="ECO:0000256" key="3">
    <source>
        <dbReference type="ARBA" id="ARBA00022475"/>
    </source>
</evidence>
<proteinExistence type="inferred from homology"/>
<protein>
    <recommendedName>
        <fullName evidence="10">Tripartite ATP-independent periplasmic transporters DctQ component domain-containing protein</fullName>
    </recommendedName>
</protein>
<dbReference type="Pfam" id="PF04290">
    <property type="entry name" value="DctQ"/>
    <property type="match status" value="1"/>
</dbReference>
<dbReference type="GO" id="GO:0005886">
    <property type="term" value="C:plasma membrane"/>
    <property type="evidence" value="ECO:0007669"/>
    <property type="project" value="UniProtKB-SubCell"/>
</dbReference>
<evidence type="ECO:0000313" key="11">
    <source>
        <dbReference type="EMBL" id="BCL61540.1"/>
    </source>
</evidence>
<dbReference type="PANTHER" id="PTHR35011:SF2">
    <property type="entry name" value="2,3-DIKETO-L-GULONATE TRAP TRANSPORTER SMALL PERMEASE PROTEIN YIAM"/>
    <property type="match status" value="1"/>
</dbReference>
<feature type="transmembrane region" description="Helical" evidence="9">
    <location>
        <begin position="134"/>
        <end position="153"/>
    </location>
</feature>
<dbReference type="InterPro" id="IPR055348">
    <property type="entry name" value="DctQ"/>
</dbReference>
<evidence type="ECO:0000256" key="6">
    <source>
        <dbReference type="ARBA" id="ARBA00022989"/>
    </source>
</evidence>
<dbReference type="InterPro" id="IPR007387">
    <property type="entry name" value="TRAP_DctQ"/>
</dbReference>
<keyword evidence="3" id="KW-1003">Cell membrane</keyword>
<keyword evidence="2" id="KW-0813">Transport</keyword>
<organism evidence="11 12">
    <name type="scientific">Desulfomarina profundi</name>
    <dbReference type="NCBI Taxonomy" id="2772557"/>
    <lineage>
        <taxon>Bacteria</taxon>
        <taxon>Pseudomonadati</taxon>
        <taxon>Thermodesulfobacteriota</taxon>
        <taxon>Desulfobulbia</taxon>
        <taxon>Desulfobulbales</taxon>
        <taxon>Desulfobulbaceae</taxon>
        <taxon>Desulfomarina</taxon>
    </lineage>
</organism>
<gene>
    <name evidence="11" type="ORF">DGMP_22330</name>
</gene>
<feature type="transmembrane region" description="Helical" evidence="9">
    <location>
        <begin position="53"/>
        <end position="71"/>
    </location>
</feature>
<dbReference type="PANTHER" id="PTHR35011">
    <property type="entry name" value="2,3-DIKETO-L-GULONATE TRAP TRANSPORTER SMALL PERMEASE PROTEIN YIAM"/>
    <property type="match status" value="1"/>
</dbReference>
<dbReference type="AlphaFoldDB" id="A0A8D5FIT8"/>
<keyword evidence="6 9" id="KW-1133">Transmembrane helix</keyword>
<evidence type="ECO:0000256" key="7">
    <source>
        <dbReference type="ARBA" id="ARBA00023136"/>
    </source>
</evidence>
<keyword evidence="7 9" id="KW-0472">Membrane</keyword>